<keyword evidence="9 19" id="KW-0067">ATP-binding</keyword>
<sequence>MKRTGRLTAARVGVLMGGRSSERDISLKTGHAVHQSLLRLGYDAVSIDVGDRLLHDLKERKIGVAFLALHGRGGEDGTIQGFLETIGIPYTGSGVRASAVGMNKVVTKTLLAAHGVPVPPGVVVKRGEGPPLSKILKDAKLKLPVVVKPASQGSTIGVTIVRRSADWKNALAAAHRYDDEAVVEAFIPGREITVAVIGGSGGGIEVLPAVEIVAPDGFYDFAAKYQKGKTTYRCPAPLPARVSRHVTDLGRRTFAVLGCEGAARVDFRVTPRGRPYVLEINTVPGMTETSLLPMAAAKAGIDYDRLVERILRSALDRVAPPAQATGRAAVGS</sequence>
<dbReference type="SUPFAM" id="SSF56059">
    <property type="entry name" value="Glutathione synthetase ATP-binding domain-like"/>
    <property type="match status" value="1"/>
</dbReference>
<feature type="domain" description="ATP-grasp" evidence="20">
    <location>
        <begin position="108"/>
        <end position="312"/>
    </location>
</feature>
<evidence type="ECO:0000256" key="13">
    <source>
        <dbReference type="ARBA" id="ARBA00023211"/>
    </source>
</evidence>
<keyword evidence="13 18" id="KW-0464">Manganese</keyword>
<comment type="cofactor">
    <cofactor evidence="1">
        <name>Mn(2+)</name>
        <dbReference type="ChEBI" id="CHEBI:29035"/>
    </cofactor>
</comment>
<feature type="binding site" evidence="18">
    <location>
        <position position="279"/>
    </location>
    <ligand>
        <name>Mg(2+)</name>
        <dbReference type="ChEBI" id="CHEBI:18420"/>
        <label>2</label>
    </ligand>
</feature>
<evidence type="ECO:0000256" key="19">
    <source>
        <dbReference type="PROSITE-ProRule" id="PRU00409"/>
    </source>
</evidence>
<dbReference type="InterPro" id="IPR016185">
    <property type="entry name" value="PreATP-grasp_dom_sf"/>
</dbReference>
<dbReference type="PANTHER" id="PTHR23132">
    <property type="entry name" value="D-ALANINE--D-ALANINE LIGASE"/>
    <property type="match status" value="1"/>
</dbReference>
<dbReference type="RefSeq" id="WP_062482268.1">
    <property type="nucleotide sequence ID" value="NZ_LN885086.1"/>
</dbReference>
<dbReference type="FunFam" id="3.30.470.20:FF:000008">
    <property type="entry name" value="D-alanine--D-alanine ligase"/>
    <property type="match status" value="1"/>
</dbReference>
<evidence type="ECO:0000256" key="3">
    <source>
        <dbReference type="ARBA" id="ARBA00010871"/>
    </source>
</evidence>
<keyword evidence="8 19" id="KW-0547">Nucleotide-binding</keyword>
<dbReference type="InterPro" id="IPR005905">
    <property type="entry name" value="D_ala_D_ala"/>
</dbReference>
<dbReference type="STRING" id="1715989.NITINOP_0293"/>
<dbReference type="Proteomes" id="UP000066284">
    <property type="component" value="Chromosome 1"/>
</dbReference>
<dbReference type="Gene3D" id="3.30.470.20">
    <property type="entry name" value="ATP-grasp fold, B domain"/>
    <property type="match status" value="1"/>
</dbReference>
<dbReference type="InterPro" id="IPR011095">
    <property type="entry name" value="Dala_Dala_lig_C"/>
</dbReference>
<dbReference type="KEGG" id="nio:NITINOP_0293"/>
<comment type="subcellular location">
    <subcellularLocation>
        <location evidence="2 16">Cytoplasm</location>
    </subcellularLocation>
</comment>
<dbReference type="Pfam" id="PF07478">
    <property type="entry name" value="Dala_Dala_lig_C"/>
    <property type="match status" value="1"/>
</dbReference>
<evidence type="ECO:0000256" key="8">
    <source>
        <dbReference type="ARBA" id="ARBA00022741"/>
    </source>
</evidence>
<dbReference type="GO" id="GO:0009252">
    <property type="term" value="P:peptidoglycan biosynthetic process"/>
    <property type="evidence" value="ECO:0007669"/>
    <property type="project" value="UniProtKB-UniRule"/>
</dbReference>
<dbReference type="EC" id="6.3.2.4" evidence="4 16"/>
<dbReference type="InterPro" id="IPR013815">
    <property type="entry name" value="ATP_grasp_subdomain_1"/>
</dbReference>
<keyword evidence="22" id="KW-1185">Reference proteome</keyword>
<keyword evidence="5 16" id="KW-0963">Cytoplasm</keyword>
<evidence type="ECO:0000256" key="9">
    <source>
        <dbReference type="ARBA" id="ARBA00022840"/>
    </source>
</evidence>
<evidence type="ECO:0000256" key="6">
    <source>
        <dbReference type="ARBA" id="ARBA00022598"/>
    </source>
</evidence>
<dbReference type="Gene3D" id="3.40.50.20">
    <property type="match status" value="1"/>
</dbReference>
<evidence type="ECO:0000259" key="20">
    <source>
        <dbReference type="PROSITE" id="PS50975"/>
    </source>
</evidence>
<keyword evidence="7 18" id="KW-0479">Metal-binding</keyword>
<evidence type="ECO:0000313" key="21">
    <source>
        <dbReference type="EMBL" id="CUQ65269.1"/>
    </source>
</evidence>
<feature type="active site" evidence="17">
    <location>
        <position position="290"/>
    </location>
</feature>
<evidence type="ECO:0000256" key="10">
    <source>
        <dbReference type="ARBA" id="ARBA00022842"/>
    </source>
</evidence>
<accession>A0A0S4KMX0</accession>
<dbReference type="InterPro" id="IPR000291">
    <property type="entry name" value="D-Ala_lig_Van_CS"/>
</dbReference>
<dbReference type="InterPro" id="IPR011761">
    <property type="entry name" value="ATP-grasp"/>
</dbReference>
<dbReference type="NCBIfam" id="NF002528">
    <property type="entry name" value="PRK01966.1-4"/>
    <property type="match status" value="1"/>
</dbReference>
<evidence type="ECO:0000256" key="12">
    <source>
        <dbReference type="ARBA" id="ARBA00022984"/>
    </source>
</evidence>
<evidence type="ECO:0000256" key="1">
    <source>
        <dbReference type="ARBA" id="ARBA00001936"/>
    </source>
</evidence>
<keyword evidence="14 16" id="KW-0961">Cell wall biogenesis/degradation</keyword>
<dbReference type="GO" id="GO:0005737">
    <property type="term" value="C:cytoplasm"/>
    <property type="evidence" value="ECO:0007669"/>
    <property type="project" value="UniProtKB-SubCell"/>
</dbReference>
<proteinExistence type="inferred from homology"/>
<keyword evidence="12 16" id="KW-0573">Peptidoglycan synthesis</keyword>
<dbReference type="EMBL" id="LN885086">
    <property type="protein sequence ID" value="CUQ65269.1"/>
    <property type="molecule type" value="Genomic_DNA"/>
</dbReference>
<dbReference type="PROSITE" id="PS00843">
    <property type="entry name" value="DALA_DALA_LIGASE_1"/>
    <property type="match status" value="1"/>
</dbReference>
<dbReference type="GO" id="GO:0008360">
    <property type="term" value="P:regulation of cell shape"/>
    <property type="evidence" value="ECO:0007669"/>
    <property type="project" value="UniProtKB-KW"/>
</dbReference>
<evidence type="ECO:0000256" key="18">
    <source>
        <dbReference type="PIRSR" id="PIRSR039102-3"/>
    </source>
</evidence>
<dbReference type="Gene3D" id="3.30.1490.20">
    <property type="entry name" value="ATP-grasp fold, A domain"/>
    <property type="match status" value="1"/>
</dbReference>
<feature type="binding site" evidence="18">
    <location>
        <position position="281"/>
    </location>
    <ligand>
        <name>Mg(2+)</name>
        <dbReference type="ChEBI" id="CHEBI:18420"/>
        <label>2</label>
    </ligand>
</feature>
<evidence type="ECO:0000256" key="5">
    <source>
        <dbReference type="ARBA" id="ARBA00022490"/>
    </source>
</evidence>
<organism evidence="21 22">
    <name type="scientific">Candidatus Nitrospira inopinata</name>
    <dbReference type="NCBI Taxonomy" id="1715989"/>
    <lineage>
        <taxon>Bacteria</taxon>
        <taxon>Pseudomonadati</taxon>
        <taxon>Nitrospirota</taxon>
        <taxon>Nitrospiria</taxon>
        <taxon>Nitrospirales</taxon>
        <taxon>Nitrospiraceae</taxon>
        <taxon>Nitrospira</taxon>
    </lineage>
</organism>
<dbReference type="PROSITE" id="PS50975">
    <property type="entry name" value="ATP_GRASP"/>
    <property type="match status" value="1"/>
</dbReference>
<protein>
    <recommendedName>
        <fullName evidence="4 16">D-alanine--D-alanine ligase</fullName>
        <ecNumber evidence="4 16">6.3.2.4</ecNumber>
    </recommendedName>
    <alternativeName>
        <fullName evidence="16">D-Ala-D-Ala ligase</fullName>
    </alternativeName>
    <alternativeName>
        <fullName evidence="16">D-alanylalanine synthetase</fullName>
    </alternativeName>
</protein>
<evidence type="ECO:0000313" key="22">
    <source>
        <dbReference type="Proteomes" id="UP000066284"/>
    </source>
</evidence>
<evidence type="ECO:0000256" key="15">
    <source>
        <dbReference type="ARBA" id="ARBA00047614"/>
    </source>
</evidence>
<feature type="active site" evidence="17">
    <location>
        <position position="22"/>
    </location>
</feature>
<gene>
    <name evidence="21" type="primary">ddlB</name>
    <name evidence="16" type="synonym">ddl</name>
    <name evidence="21" type="ORF">NITINOP_0293</name>
</gene>
<keyword evidence="6 16" id="KW-0436">Ligase</keyword>
<dbReference type="AlphaFoldDB" id="A0A0S4KMX0"/>
<evidence type="ECO:0000256" key="16">
    <source>
        <dbReference type="HAMAP-Rule" id="MF_00047"/>
    </source>
</evidence>
<keyword evidence="10 18" id="KW-0460">Magnesium</keyword>
<dbReference type="InterPro" id="IPR011127">
    <property type="entry name" value="Dala_Dala_lig_N"/>
</dbReference>
<evidence type="ECO:0000256" key="7">
    <source>
        <dbReference type="ARBA" id="ARBA00022723"/>
    </source>
</evidence>
<comment type="catalytic activity">
    <reaction evidence="15 16">
        <text>2 D-alanine + ATP = D-alanyl-D-alanine + ADP + phosphate + H(+)</text>
        <dbReference type="Rhea" id="RHEA:11224"/>
        <dbReference type="ChEBI" id="CHEBI:15378"/>
        <dbReference type="ChEBI" id="CHEBI:30616"/>
        <dbReference type="ChEBI" id="CHEBI:43474"/>
        <dbReference type="ChEBI" id="CHEBI:57416"/>
        <dbReference type="ChEBI" id="CHEBI:57822"/>
        <dbReference type="ChEBI" id="CHEBI:456216"/>
        <dbReference type="EC" id="6.3.2.4"/>
    </reaction>
</comment>
<comment type="cofactor">
    <cofactor evidence="18">
        <name>Mg(2+)</name>
        <dbReference type="ChEBI" id="CHEBI:18420"/>
    </cofactor>
    <cofactor evidence="18">
        <name>Mn(2+)</name>
        <dbReference type="ChEBI" id="CHEBI:29035"/>
    </cofactor>
    <text evidence="18">Binds 2 magnesium or manganese ions per subunit.</text>
</comment>
<reference evidence="22" key="1">
    <citation type="submission" date="2015-09" db="EMBL/GenBank/DDBJ databases">
        <authorList>
            <person name="Daims H."/>
        </authorList>
    </citation>
    <scope>NUCLEOTIDE SEQUENCE [LARGE SCALE GENOMIC DNA]</scope>
</reference>
<dbReference type="SMART" id="SM01209">
    <property type="entry name" value="GARS_A"/>
    <property type="match status" value="1"/>
</dbReference>
<dbReference type="NCBIfam" id="NF002378">
    <property type="entry name" value="PRK01372.1"/>
    <property type="match status" value="1"/>
</dbReference>
<dbReference type="GO" id="GO:0046872">
    <property type="term" value="F:metal ion binding"/>
    <property type="evidence" value="ECO:0007669"/>
    <property type="project" value="UniProtKB-KW"/>
</dbReference>
<comment type="function">
    <text evidence="16">Cell wall formation.</text>
</comment>
<name>A0A0S4KMX0_9BACT</name>
<keyword evidence="11 16" id="KW-0133">Cell shape</keyword>
<dbReference type="NCBIfam" id="TIGR01205">
    <property type="entry name" value="D_ala_D_alaTIGR"/>
    <property type="match status" value="1"/>
</dbReference>
<feature type="binding site" evidence="18">
    <location>
        <position position="279"/>
    </location>
    <ligand>
        <name>Mg(2+)</name>
        <dbReference type="ChEBI" id="CHEBI:18420"/>
        <label>1</label>
    </ligand>
</feature>
<evidence type="ECO:0000256" key="4">
    <source>
        <dbReference type="ARBA" id="ARBA00012216"/>
    </source>
</evidence>
<comment type="pathway">
    <text evidence="16">Cell wall biogenesis; peptidoglycan biosynthesis.</text>
</comment>
<evidence type="ECO:0000256" key="17">
    <source>
        <dbReference type="PIRSR" id="PIRSR039102-1"/>
    </source>
</evidence>
<dbReference type="Pfam" id="PF01820">
    <property type="entry name" value="Dala_Dala_lig_N"/>
    <property type="match status" value="1"/>
</dbReference>
<comment type="similarity">
    <text evidence="3 16">Belongs to the D-alanine--D-alanine ligase family.</text>
</comment>
<dbReference type="PROSITE" id="PS00844">
    <property type="entry name" value="DALA_DALA_LIGASE_2"/>
    <property type="match status" value="1"/>
</dbReference>
<dbReference type="HAMAP" id="MF_00047">
    <property type="entry name" value="Dala_Dala_lig"/>
    <property type="match status" value="1"/>
</dbReference>
<dbReference type="GO" id="GO:0071555">
    <property type="term" value="P:cell wall organization"/>
    <property type="evidence" value="ECO:0007669"/>
    <property type="project" value="UniProtKB-KW"/>
</dbReference>
<dbReference type="GO" id="GO:0008716">
    <property type="term" value="F:D-alanine-D-alanine ligase activity"/>
    <property type="evidence" value="ECO:0007669"/>
    <property type="project" value="UniProtKB-UniRule"/>
</dbReference>
<evidence type="ECO:0000256" key="14">
    <source>
        <dbReference type="ARBA" id="ARBA00023316"/>
    </source>
</evidence>
<dbReference type="PIRSF" id="PIRSF039102">
    <property type="entry name" value="Ddl/VanB"/>
    <property type="match status" value="1"/>
</dbReference>
<dbReference type="GO" id="GO:0005524">
    <property type="term" value="F:ATP binding"/>
    <property type="evidence" value="ECO:0007669"/>
    <property type="project" value="UniProtKB-UniRule"/>
</dbReference>
<feature type="active site" evidence="17">
    <location>
        <position position="154"/>
    </location>
</feature>
<feature type="binding site" evidence="18">
    <location>
        <position position="266"/>
    </location>
    <ligand>
        <name>Mg(2+)</name>
        <dbReference type="ChEBI" id="CHEBI:18420"/>
        <label>1</label>
    </ligand>
</feature>
<dbReference type="SUPFAM" id="SSF52440">
    <property type="entry name" value="PreATP-grasp domain"/>
    <property type="match status" value="1"/>
</dbReference>
<dbReference type="UniPathway" id="UPA00219"/>
<evidence type="ECO:0000256" key="11">
    <source>
        <dbReference type="ARBA" id="ARBA00022960"/>
    </source>
</evidence>
<evidence type="ECO:0000256" key="2">
    <source>
        <dbReference type="ARBA" id="ARBA00004496"/>
    </source>
</evidence>
<dbReference type="OrthoDB" id="9813261at2"/>
<dbReference type="PANTHER" id="PTHR23132:SF23">
    <property type="entry name" value="D-ALANINE--D-ALANINE LIGASE B"/>
    <property type="match status" value="1"/>
</dbReference>